<organism evidence="1 2">
    <name type="scientific">Salarchaeum japonicum</name>
    <dbReference type="NCBI Taxonomy" id="555573"/>
    <lineage>
        <taxon>Archaea</taxon>
        <taxon>Methanobacteriati</taxon>
        <taxon>Methanobacteriota</taxon>
        <taxon>Stenosarchaea group</taxon>
        <taxon>Halobacteria</taxon>
        <taxon>Halobacteriales</taxon>
        <taxon>Halobacteriaceae</taxon>
    </lineage>
</organism>
<protein>
    <submittedName>
        <fullName evidence="1">Uncharacterized protein</fullName>
    </submittedName>
</protein>
<evidence type="ECO:0000313" key="1">
    <source>
        <dbReference type="EMBL" id="GAA0654642.1"/>
    </source>
</evidence>
<dbReference type="EMBL" id="BAAADU010000002">
    <property type="protein sequence ID" value="GAA0654642.1"/>
    <property type="molecule type" value="Genomic_DNA"/>
</dbReference>
<name>A0AAV3T490_9EURY</name>
<dbReference type="Proteomes" id="UP001500194">
    <property type="component" value="Unassembled WGS sequence"/>
</dbReference>
<accession>A0AAV3T490</accession>
<dbReference type="AlphaFoldDB" id="A0AAV3T490"/>
<gene>
    <name evidence="1" type="ORF">GCM10009019_17840</name>
</gene>
<comment type="caution">
    <text evidence="1">The sequence shown here is derived from an EMBL/GenBank/DDBJ whole genome shotgun (WGS) entry which is preliminary data.</text>
</comment>
<reference evidence="1 2" key="1">
    <citation type="journal article" date="2019" name="Int. J. Syst. Evol. Microbiol.">
        <title>The Global Catalogue of Microorganisms (GCM) 10K type strain sequencing project: providing services to taxonomists for standard genome sequencing and annotation.</title>
        <authorList>
            <consortium name="The Broad Institute Genomics Platform"/>
            <consortium name="The Broad Institute Genome Sequencing Center for Infectious Disease"/>
            <person name="Wu L."/>
            <person name="Ma J."/>
        </authorList>
    </citation>
    <scope>NUCLEOTIDE SEQUENCE [LARGE SCALE GENOMIC DNA]</scope>
    <source>
        <strain evidence="1 2">JCM 16327</strain>
    </source>
</reference>
<sequence length="68" mass="6996">MRVAVCCAVAPGALGFAVRDAADAAATPPVNAPATTVTARSAARTLRVFLITTRHAMDGFLKGLRAEK</sequence>
<keyword evidence="2" id="KW-1185">Reference proteome</keyword>
<proteinExistence type="predicted"/>
<evidence type="ECO:0000313" key="2">
    <source>
        <dbReference type="Proteomes" id="UP001500194"/>
    </source>
</evidence>